<evidence type="ECO:0000256" key="3">
    <source>
        <dbReference type="ARBA" id="ARBA00023212"/>
    </source>
</evidence>
<sequence>MPYREEATRSQVRSKSVTDEEPDLDVELLLKSLEEDTSDVFSIRINNVIVSKSTLYAIFESLKTTKSIKHLSLVGVDMNDEKGLVLNEALALNETLETLNLESNSLTNLVIEPLCKILESHKTIREFKCAHQKAGLGSRGEEAMARALDKNERLLKIGYPFNVPSARSLADKCQLRNSERIRQQRAKGEECYDLKKALKERDEHPQPWIKNASENRDAKMKLQINEQKKSMNKVPDFNKMMFEAKQRAVENAKPVMDNELAQKLAQAKKMNGRIISR</sequence>
<evidence type="ECO:0000256" key="2">
    <source>
        <dbReference type="ARBA" id="ARBA00022490"/>
    </source>
</evidence>
<proteinExistence type="predicted"/>
<keyword evidence="3" id="KW-0206">Cytoskeleton</keyword>
<dbReference type="PANTHER" id="PTHR10901:SF6">
    <property type="entry name" value="TROPOMODULIN, ISOFORM N"/>
    <property type="match status" value="1"/>
</dbReference>
<evidence type="ECO:0000256" key="1">
    <source>
        <dbReference type="ARBA" id="ARBA00004245"/>
    </source>
</evidence>
<reference evidence="4 5" key="1">
    <citation type="submission" date="2025-05" db="UniProtKB">
        <authorList>
            <consortium name="RefSeq"/>
        </authorList>
    </citation>
    <scope>NUCLEOTIDE SEQUENCE [LARGE SCALE GENOMIC DNA]</scope>
</reference>
<keyword evidence="2" id="KW-0963">Cytoplasm</keyword>
<dbReference type="InterPro" id="IPR032675">
    <property type="entry name" value="LRR_dom_sf"/>
</dbReference>
<dbReference type="Proteomes" id="UP001652625">
    <property type="component" value="Chromosome 01"/>
</dbReference>
<dbReference type="SUPFAM" id="SSF52047">
    <property type="entry name" value="RNI-like"/>
    <property type="match status" value="1"/>
</dbReference>
<gene>
    <name evidence="5 6" type="primary">LOC101234690</name>
</gene>
<dbReference type="PANTHER" id="PTHR10901">
    <property type="entry name" value="TROPOMODULIN"/>
    <property type="match status" value="1"/>
</dbReference>
<dbReference type="Gene3D" id="3.80.10.10">
    <property type="entry name" value="Ribonuclease Inhibitor"/>
    <property type="match status" value="1"/>
</dbReference>
<accession>A0ABM4B4I4</accession>
<evidence type="ECO:0000313" key="5">
    <source>
        <dbReference type="RefSeq" id="XP_065643745.1"/>
    </source>
</evidence>
<comment type="subcellular location">
    <subcellularLocation>
        <location evidence="1">Cytoplasm</location>
        <location evidence="1">Cytoskeleton</location>
    </subcellularLocation>
</comment>
<evidence type="ECO:0000313" key="4">
    <source>
        <dbReference type="Proteomes" id="UP001652625"/>
    </source>
</evidence>
<name>A0ABM4B4I4_HYDVU</name>
<organism evidence="4 5">
    <name type="scientific">Hydra vulgaris</name>
    <name type="common">Hydra</name>
    <name type="synonym">Hydra attenuata</name>
    <dbReference type="NCBI Taxonomy" id="6087"/>
    <lineage>
        <taxon>Eukaryota</taxon>
        <taxon>Metazoa</taxon>
        <taxon>Cnidaria</taxon>
        <taxon>Hydrozoa</taxon>
        <taxon>Hydroidolina</taxon>
        <taxon>Anthoathecata</taxon>
        <taxon>Aplanulata</taxon>
        <taxon>Hydridae</taxon>
        <taxon>Hydra</taxon>
    </lineage>
</organism>
<keyword evidence="4" id="KW-1185">Reference proteome</keyword>
<dbReference type="RefSeq" id="XP_065643745.1">
    <property type="nucleotide sequence ID" value="XM_065787673.1"/>
</dbReference>
<evidence type="ECO:0000313" key="6">
    <source>
        <dbReference type="RefSeq" id="XP_065643746.1"/>
    </source>
</evidence>
<dbReference type="RefSeq" id="XP_065643746.1">
    <property type="nucleotide sequence ID" value="XM_065787674.1"/>
</dbReference>
<protein>
    <submittedName>
        <fullName evidence="5 6">Tropomodulin-3 isoform X2</fullName>
    </submittedName>
</protein>
<dbReference type="InterPro" id="IPR004934">
    <property type="entry name" value="TMOD"/>
</dbReference>
<dbReference type="GeneID" id="101234690"/>